<keyword evidence="2" id="KW-1185">Reference proteome</keyword>
<evidence type="ECO:0000313" key="2">
    <source>
        <dbReference type="Proteomes" id="UP000183832"/>
    </source>
</evidence>
<reference evidence="1 2" key="1">
    <citation type="submission" date="2015-04" db="EMBL/GenBank/DDBJ databases">
        <authorList>
            <person name="Syromyatnikov M.Y."/>
            <person name="Popov V.N."/>
        </authorList>
    </citation>
    <scope>NUCLEOTIDE SEQUENCE [LARGE SCALE GENOMIC DNA]</scope>
</reference>
<gene>
    <name evidence="1" type="ORF">CLUMA_CG004080</name>
</gene>
<evidence type="ECO:0000313" key="1">
    <source>
        <dbReference type="EMBL" id="CRK90301.1"/>
    </source>
</evidence>
<dbReference type="EMBL" id="CVRI01000018">
    <property type="protein sequence ID" value="CRK90301.1"/>
    <property type="molecule type" value="Genomic_DNA"/>
</dbReference>
<dbReference type="AlphaFoldDB" id="A0A1J1HQI3"/>
<accession>A0A1J1HQI3</accession>
<dbReference type="Proteomes" id="UP000183832">
    <property type="component" value="Unassembled WGS sequence"/>
</dbReference>
<protein>
    <submittedName>
        <fullName evidence="1">CLUMA_CG004080, isoform A</fullName>
    </submittedName>
</protein>
<sequence>MLLIQFKNIYCDAMNFHWLIFNFMQFISQFTYPDEILACNFTFVTFVSAYSPWMFTFNSVKVFLEARKLNKPSCLQKEFILDRQMSVDSFQSIQATLSTYSCQPKPFTSMLHSNVLSSCVRPVVKISPRDDDAFKKQKSNPTITLLPRTNIHVSCQNRNQSSRRKCLDAYLYLSELYERVFVHEDECEKWHRGSKRRFLFLLGVCSDSCHDWCKKKALSNKMRFHYDVIASTRCFSAYAVTWKLSRRFQRCRQFSKSAIVQFISLHNASTVVYKFLINNYRGCDGSNKTLITEDCVALTLMEDFFFRQFFGVNEVKSSNQVNNKLIDLKLVQIVTLFALNYQYTRK</sequence>
<proteinExistence type="predicted"/>
<organism evidence="1 2">
    <name type="scientific">Clunio marinus</name>
    <dbReference type="NCBI Taxonomy" id="568069"/>
    <lineage>
        <taxon>Eukaryota</taxon>
        <taxon>Metazoa</taxon>
        <taxon>Ecdysozoa</taxon>
        <taxon>Arthropoda</taxon>
        <taxon>Hexapoda</taxon>
        <taxon>Insecta</taxon>
        <taxon>Pterygota</taxon>
        <taxon>Neoptera</taxon>
        <taxon>Endopterygota</taxon>
        <taxon>Diptera</taxon>
        <taxon>Nematocera</taxon>
        <taxon>Chironomoidea</taxon>
        <taxon>Chironomidae</taxon>
        <taxon>Clunio</taxon>
    </lineage>
</organism>
<name>A0A1J1HQI3_9DIPT</name>